<keyword evidence="2" id="KW-1185">Reference proteome</keyword>
<dbReference type="EMBL" id="JACSRA010000018">
    <property type="protein sequence ID" value="MBD7912018.1"/>
    <property type="molecule type" value="Genomic_DNA"/>
</dbReference>
<gene>
    <name evidence="1" type="ORF">H9661_11680</name>
</gene>
<organism evidence="1 2">
    <name type="scientific">Clostridium cibarium</name>
    <dbReference type="NCBI Taxonomy" id="2762247"/>
    <lineage>
        <taxon>Bacteria</taxon>
        <taxon>Bacillati</taxon>
        <taxon>Bacillota</taxon>
        <taxon>Clostridia</taxon>
        <taxon>Eubacteriales</taxon>
        <taxon>Clostridiaceae</taxon>
        <taxon>Clostridium</taxon>
    </lineage>
</organism>
<comment type="caution">
    <text evidence="1">The sequence shown here is derived from an EMBL/GenBank/DDBJ whole genome shotgun (WGS) entry which is preliminary data.</text>
</comment>
<sequence>MNINKEEYKELRKKAEMKLRDYPYYLISLENPGFKGATKWGEVSGRINSFNSTVENSVLDLDYMKGVVNVIDCVMERLDSSSKRIIETAYFRDDILREEVQAELMIDRNRYYRLKKKALEKFMIVFR</sequence>
<proteinExistence type="predicted"/>
<dbReference type="Proteomes" id="UP000627781">
    <property type="component" value="Unassembled WGS sequence"/>
</dbReference>
<evidence type="ECO:0000313" key="1">
    <source>
        <dbReference type="EMBL" id="MBD7912018.1"/>
    </source>
</evidence>
<accession>A0ABR8PV25</accession>
<protein>
    <submittedName>
        <fullName evidence="1">Nitroreductase</fullName>
    </submittedName>
</protein>
<reference evidence="1 2" key="1">
    <citation type="submission" date="2020-08" db="EMBL/GenBank/DDBJ databases">
        <title>A Genomic Blueprint of the Chicken Gut Microbiome.</title>
        <authorList>
            <person name="Gilroy R."/>
            <person name="Ravi A."/>
            <person name="Getino M."/>
            <person name="Pursley I."/>
            <person name="Horton D.L."/>
            <person name="Alikhan N.-F."/>
            <person name="Baker D."/>
            <person name="Gharbi K."/>
            <person name="Hall N."/>
            <person name="Watson M."/>
            <person name="Adriaenssens E.M."/>
            <person name="Foster-Nyarko E."/>
            <person name="Jarju S."/>
            <person name="Secka A."/>
            <person name="Antonio M."/>
            <person name="Oren A."/>
            <person name="Chaudhuri R."/>
            <person name="La Ragione R.M."/>
            <person name="Hildebrand F."/>
            <person name="Pallen M.J."/>
        </authorList>
    </citation>
    <scope>NUCLEOTIDE SEQUENCE [LARGE SCALE GENOMIC DNA]</scope>
    <source>
        <strain evidence="1 2">Sa3CVN1</strain>
    </source>
</reference>
<dbReference type="RefSeq" id="WP_143314792.1">
    <property type="nucleotide sequence ID" value="NZ_JACSRA010000018.1"/>
</dbReference>
<name>A0ABR8PV25_9CLOT</name>
<evidence type="ECO:0000313" key="2">
    <source>
        <dbReference type="Proteomes" id="UP000627781"/>
    </source>
</evidence>